<name>A0ABN1Q3D4_9ACTN</name>
<reference evidence="1 2" key="1">
    <citation type="journal article" date="2019" name="Int. J. Syst. Evol. Microbiol.">
        <title>The Global Catalogue of Microorganisms (GCM) 10K type strain sequencing project: providing services to taxonomists for standard genome sequencing and annotation.</title>
        <authorList>
            <consortium name="The Broad Institute Genomics Platform"/>
            <consortium name="The Broad Institute Genome Sequencing Center for Infectious Disease"/>
            <person name="Wu L."/>
            <person name="Ma J."/>
        </authorList>
    </citation>
    <scope>NUCLEOTIDE SEQUENCE [LARGE SCALE GENOMIC DNA]</scope>
    <source>
        <strain evidence="1 2">JCM 10696</strain>
    </source>
</reference>
<dbReference type="Proteomes" id="UP001500665">
    <property type="component" value="Unassembled WGS sequence"/>
</dbReference>
<dbReference type="Pfam" id="PF17645">
    <property type="entry name" value="Amdase"/>
    <property type="match status" value="1"/>
</dbReference>
<dbReference type="PANTHER" id="PTHR40267">
    <property type="entry name" value="BLR3294 PROTEIN"/>
    <property type="match status" value="1"/>
</dbReference>
<accession>A0ABN1Q3D4</accession>
<organism evidence="1 2">
    <name type="scientific">Actinocorallia libanotica</name>
    <dbReference type="NCBI Taxonomy" id="46162"/>
    <lineage>
        <taxon>Bacteria</taxon>
        <taxon>Bacillati</taxon>
        <taxon>Actinomycetota</taxon>
        <taxon>Actinomycetes</taxon>
        <taxon>Streptosporangiales</taxon>
        <taxon>Thermomonosporaceae</taxon>
        <taxon>Actinocorallia</taxon>
    </lineage>
</organism>
<proteinExistence type="predicted"/>
<gene>
    <name evidence="1" type="ORF">GCM10009550_02260</name>
</gene>
<evidence type="ECO:0000313" key="2">
    <source>
        <dbReference type="Proteomes" id="UP001500665"/>
    </source>
</evidence>
<dbReference type="PIRSF" id="PIRSF015736">
    <property type="entry name" value="MI"/>
    <property type="match status" value="1"/>
</dbReference>
<keyword evidence="2" id="KW-1185">Reference proteome</keyword>
<dbReference type="RefSeq" id="WP_344235668.1">
    <property type="nucleotide sequence ID" value="NZ_BAAAHH010000001.1"/>
</dbReference>
<evidence type="ECO:0000313" key="1">
    <source>
        <dbReference type="EMBL" id="GAA0936466.1"/>
    </source>
</evidence>
<comment type="caution">
    <text evidence="1">The sequence shown here is derived from an EMBL/GenBank/DDBJ whole genome shotgun (WGS) entry which is preliminary data.</text>
</comment>
<dbReference type="Gene3D" id="3.40.50.12500">
    <property type="match status" value="1"/>
</dbReference>
<sequence length="247" mass="26596">MTTVLADRHVFGVIVPSTNTAVEDEYYRFRAPGVSFHAGRILIRNAVLDSDEDMENFLVDLRGEIGAAVESVLTCRPDSLIMGMSAETFWGGVEGNAEFERWIKEMSGLDVVTGASATHTALQRLGVRRIGVITPYQPVADEQVRAYFTELGYEVHAVHGLKCGSATSIAEVTPEEIRAAFAKVDGPGVEALVQAGTNLPVIGVAAALEEELNKPVVPINAASLWHAYRTHGIKDRIPGAGRLLATL</sequence>
<dbReference type="PANTHER" id="PTHR40267:SF1">
    <property type="entry name" value="BLR3294 PROTEIN"/>
    <property type="match status" value="1"/>
</dbReference>
<protein>
    <submittedName>
        <fullName evidence="1">Aspartate/glutamate racemase family protein</fullName>
    </submittedName>
</protein>
<dbReference type="EMBL" id="BAAAHH010000001">
    <property type="protein sequence ID" value="GAA0936466.1"/>
    <property type="molecule type" value="Genomic_DNA"/>
</dbReference>
<dbReference type="InterPro" id="IPR026286">
    <property type="entry name" value="MaiA/AMDase"/>
</dbReference>
<dbReference type="InterPro" id="IPR053714">
    <property type="entry name" value="Iso_Racemase_Enz_sf"/>
</dbReference>